<proteinExistence type="predicted"/>
<reference evidence="1 2" key="1">
    <citation type="submission" date="2021-04" db="EMBL/GenBank/DDBJ databases">
        <authorList>
            <person name="De Guttry C."/>
            <person name="Zahm M."/>
            <person name="Klopp C."/>
            <person name="Cabau C."/>
            <person name="Louis A."/>
            <person name="Berthelot C."/>
            <person name="Parey E."/>
            <person name="Roest Crollius H."/>
            <person name="Montfort J."/>
            <person name="Robinson-Rechavi M."/>
            <person name="Bucao C."/>
            <person name="Bouchez O."/>
            <person name="Gislard M."/>
            <person name="Lluch J."/>
            <person name="Milhes M."/>
            <person name="Lampietro C."/>
            <person name="Lopez Roques C."/>
            <person name="Donnadieu C."/>
            <person name="Braasch I."/>
            <person name="Desvignes T."/>
            <person name="Postlethwait J."/>
            <person name="Bobe J."/>
            <person name="Wedekind C."/>
            <person name="Guiguen Y."/>
        </authorList>
    </citation>
    <scope>NUCLEOTIDE SEQUENCE [LARGE SCALE GENOMIC DNA]</scope>
    <source>
        <strain evidence="1">Cs_M1</strain>
        <tissue evidence="1">Blood</tissue>
    </source>
</reference>
<organism evidence="1 2">
    <name type="scientific">Coregonus suidteri</name>
    <dbReference type="NCBI Taxonomy" id="861788"/>
    <lineage>
        <taxon>Eukaryota</taxon>
        <taxon>Metazoa</taxon>
        <taxon>Chordata</taxon>
        <taxon>Craniata</taxon>
        <taxon>Vertebrata</taxon>
        <taxon>Euteleostomi</taxon>
        <taxon>Actinopterygii</taxon>
        <taxon>Neopterygii</taxon>
        <taxon>Teleostei</taxon>
        <taxon>Protacanthopterygii</taxon>
        <taxon>Salmoniformes</taxon>
        <taxon>Salmonidae</taxon>
        <taxon>Coregoninae</taxon>
        <taxon>Coregonus</taxon>
    </lineage>
</organism>
<evidence type="ECO:0000313" key="2">
    <source>
        <dbReference type="Proteomes" id="UP001356427"/>
    </source>
</evidence>
<protein>
    <submittedName>
        <fullName evidence="1">Uncharacterized protein</fullName>
    </submittedName>
</protein>
<dbReference type="EMBL" id="JAGTTL010000001">
    <property type="protein sequence ID" value="KAK6328947.1"/>
    <property type="molecule type" value="Genomic_DNA"/>
</dbReference>
<comment type="caution">
    <text evidence="1">The sequence shown here is derived from an EMBL/GenBank/DDBJ whole genome shotgun (WGS) entry which is preliminary data.</text>
</comment>
<sequence>MKSSGSQSWSWGLKGIPCNWRFLQNDCLQLPCRAMQGWVTRAIWDCLLGEFRCVKATCVLHKFMRMDTRTMRGSAARRRVPEERSTALQDVSRMGANNAAREAIHVREIFTSYFFKEGEGAVQNRQEDQPWIIVISAVSVNPSCI</sequence>
<dbReference type="AlphaFoldDB" id="A0AAN8MJZ6"/>
<accession>A0AAN8MJZ6</accession>
<name>A0AAN8MJZ6_9TELE</name>
<gene>
    <name evidence="1" type="ORF">J4Q44_G00009250</name>
</gene>
<keyword evidence="2" id="KW-1185">Reference proteome</keyword>
<dbReference type="Proteomes" id="UP001356427">
    <property type="component" value="Unassembled WGS sequence"/>
</dbReference>
<evidence type="ECO:0000313" key="1">
    <source>
        <dbReference type="EMBL" id="KAK6328947.1"/>
    </source>
</evidence>